<proteinExistence type="predicted"/>
<evidence type="ECO:0000313" key="3">
    <source>
        <dbReference type="Proteomes" id="UP001060123"/>
    </source>
</evidence>
<feature type="compositionally biased region" description="Basic and acidic residues" evidence="1">
    <location>
        <begin position="153"/>
        <end position="164"/>
    </location>
</feature>
<keyword evidence="3" id="KW-1185">Reference proteome</keyword>
<protein>
    <submittedName>
        <fullName evidence="2">Uncharacterized protein</fullName>
    </submittedName>
</protein>
<geneLocation type="plasmid" evidence="2 3">
    <name>pWSM1592_1</name>
</geneLocation>
<sequence>MSRATPVWVRAECRYRFSVLRSVAPENLIEFQQLFVAQARPTTVSLQPVKHIREKAPLPRTERRFRQCSANIGFEMFRLEEHDAAWLRSWMALHLARRLHAPGGLFIVNPYRGDGAKYGEAIPAEHQAEHPLFLAIAKTKPDGDQNNMSNKKSNRDVDHEHNPC</sequence>
<accession>A0ABY5XWH2</accession>
<keyword evidence="2" id="KW-0614">Plasmid</keyword>
<dbReference type="Proteomes" id="UP001060123">
    <property type="component" value="Plasmid pWSM1592_1"/>
</dbReference>
<name>A0ABY5XWH2_RHISU</name>
<organism evidence="2 3">
    <name type="scientific">Rhizobium sullae</name>
    <name type="common">Rhizobium hedysari</name>
    <dbReference type="NCBI Taxonomy" id="50338"/>
    <lineage>
        <taxon>Bacteria</taxon>
        <taxon>Pseudomonadati</taxon>
        <taxon>Pseudomonadota</taxon>
        <taxon>Alphaproteobacteria</taxon>
        <taxon>Hyphomicrobiales</taxon>
        <taxon>Rhizobiaceae</taxon>
        <taxon>Rhizobium/Agrobacterium group</taxon>
        <taxon>Rhizobium</taxon>
    </lineage>
</organism>
<gene>
    <name evidence="2" type="ORF">N2599_24090</name>
</gene>
<evidence type="ECO:0000313" key="2">
    <source>
        <dbReference type="EMBL" id="UWU18327.1"/>
    </source>
</evidence>
<feature type="region of interest" description="Disordered" evidence="1">
    <location>
        <begin position="139"/>
        <end position="164"/>
    </location>
</feature>
<evidence type="ECO:0000256" key="1">
    <source>
        <dbReference type="SAM" id="MobiDB-lite"/>
    </source>
</evidence>
<reference evidence="2" key="1">
    <citation type="submission" date="2022-09" db="EMBL/GenBank/DDBJ databases">
        <title>Australian commercial rhizobial inoculants.</title>
        <authorList>
            <person name="Kohlmeier M.G."/>
            <person name="O'Hara G.W."/>
            <person name="Colombi E."/>
            <person name="Ramsay J.P."/>
            <person name="Terpolilli J."/>
        </authorList>
    </citation>
    <scope>NUCLEOTIDE SEQUENCE</scope>
    <source>
        <strain evidence="2">WSM1592</strain>
        <plasmid evidence="2">pWSM1592_1</plasmid>
    </source>
</reference>
<dbReference type="EMBL" id="CP104144">
    <property type="protein sequence ID" value="UWU18327.1"/>
    <property type="molecule type" value="Genomic_DNA"/>
</dbReference>